<evidence type="ECO:0000256" key="4">
    <source>
        <dbReference type="RuleBase" id="RU003560"/>
    </source>
</evidence>
<organism evidence="5 6">
    <name type="scientific">Aspergillus wentii DTO 134E9</name>
    <dbReference type="NCBI Taxonomy" id="1073089"/>
    <lineage>
        <taxon>Eukaryota</taxon>
        <taxon>Fungi</taxon>
        <taxon>Dikarya</taxon>
        <taxon>Ascomycota</taxon>
        <taxon>Pezizomycotina</taxon>
        <taxon>Eurotiomycetes</taxon>
        <taxon>Eurotiomycetidae</taxon>
        <taxon>Eurotiales</taxon>
        <taxon>Aspergillaceae</taxon>
        <taxon>Aspergillus</taxon>
        <taxon>Aspergillus subgen. Cremei</taxon>
    </lineage>
</organism>
<keyword evidence="3 4" id="KW-0663">Pyridoxal phosphate</keyword>
<dbReference type="FunFam" id="3.40.640.10:FF:000004">
    <property type="entry name" value="Acetylornithine aminotransferase"/>
    <property type="match status" value="1"/>
</dbReference>
<dbReference type="Gene3D" id="3.40.640.10">
    <property type="entry name" value="Type I PLP-dependent aspartate aminotransferase-like (Major domain)"/>
    <property type="match status" value="1"/>
</dbReference>
<gene>
    <name evidence="5" type="ORF">ASPWEDRAFT_164473</name>
</gene>
<evidence type="ECO:0000256" key="3">
    <source>
        <dbReference type="ARBA" id="ARBA00022898"/>
    </source>
</evidence>
<dbReference type="EMBL" id="KV878217">
    <property type="protein sequence ID" value="OJJ30372.1"/>
    <property type="molecule type" value="Genomic_DNA"/>
</dbReference>
<accession>A0A1L9R624</accession>
<evidence type="ECO:0000256" key="1">
    <source>
        <dbReference type="ARBA" id="ARBA00001933"/>
    </source>
</evidence>
<dbReference type="GeneID" id="63745733"/>
<dbReference type="InterPro" id="IPR015422">
    <property type="entry name" value="PyrdxlP-dep_Trfase_small"/>
</dbReference>
<dbReference type="AlphaFoldDB" id="A0A1L9R624"/>
<comment type="cofactor">
    <cofactor evidence="1">
        <name>pyridoxal 5'-phosphate</name>
        <dbReference type="ChEBI" id="CHEBI:597326"/>
    </cofactor>
</comment>
<dbReference type="SUPFAM" id="SSF53383">
    <property type="entry name" value="PLP-dependent transferases"/>
    <property type="match status" value="1"/>
</dbReference>
<dbReference type="InterPro" id="IPR005814">
    <property type="entry name" value="Aminotrans_3"/>
</dbReference>
<dbReference type="PANTHER" id="PTHR43094:SF1">
    <property type="entry name" value="AMINOTRANSFERASE CLASS-III"/>
    <property type="match status" value="1"/>
</dbReference>
<dbReference type="Proteomes" id="UP000184383">
    <property type="component" value="Unassembled WGS sequence"/>
</dbReference>
<dbReference type="PANTHER" id="PTHR43094">
    <property type="entry name" value="AMINOTRANSFERASE"/>
    <property type="match status" value="1"/>
</dbReference>
<dbReference type="VEuPathDB" id="FungiDB:ASPWEDRAFT_164473"/>
<dbReference type="NCBIfam" id="NF005685">
    <property type="entry name" value="PRK07483.1"/>
    <property type="match status" value="1"/>
</dbReference>
<dbReference type="GO" id="GO:0005829">
    <property type="term" value="C:cytosol"/>
    <property type="evidence" value="ECO:0007669"/>
    <property type="project" value="TreeGrafter"/>
</dbReference>
<dbReference type="InterPro" id="IPR015424">
    <property type="entry name" value="PyrdxlP-dep_Trfase"/>
</dbReference>
<proteinExistence type="inferred from homology"/>
<reference evidence="6" key="1">
    <citation type="journal article" date="2017" name="Genome Biol.">
        <title>Comparative genomics reveals high biological diversity and specific adaptations in the industrially and medically important fungal genus Aspergillus.</title>
        <authorList>
            <person name="de Vries R.P."/>
            <person name="Riley R."/>
            <person name="Wiebenga A."/>
            <person name="Aguilar-Osorio G."/>
            <person name="Amillis S."/>
            <person name="Uchima C.A."/>
            <person name="Anderluh G."/>
            <person name="Asadollahi M."/>
            <person name="Askin M."/>
            <person name="Barry K."/>
            <person name="Battaglia E."/>
            <person name="Bayram O."/>
            <person name="Benocci T."/>
            <person name="Braus-Stromeyer S.A."/>
            <person name="Caldana C."/>
            <person name="Canovas D."/>
            <person name="Cerqueira G.C."/>
            <person name="Chen F."/>
            <person name="Chen W."/>
            <person name="Choi C."/>
            <person name="Clum A."/>
            <person name="Dos Santos R.A."/>
            <person name="Damasio A.R."/>
            <person name="Diallinas G."/>
            <person name="Emri T."/>
            <person name="Fekete E."/>
            <person name="Flipphi M."/>
            <person name="Freyberg S."/>
            <person name="Gallo A."/>
            <person name="Gournas C."/>
            <person name="Habgood R."/>
            <person name="Hainaut M."/>
            <person name="Harispe M.L."/>
            <person name="Henrissat B."/>
            <person name="Hilden K.S."/>
            <person name="Hope R."/>
            <person name="Hossain A."/>
            <person name="Karabika E."/>
            <person name="Karaffa L."/>
            <person name="Karanyi Z."/>
            <person name="Krasevec N."/>
            <person name="Kuo A."/>
            <person name="Kusch H."/>
            <person name="LaButti K."/>
            <person name="Lagendijk E.L."/>
            <person name="Lapidus A."/>
            <person name="Levasseur A."/>
            <person name="Lindquist E."/>
            <person name="Lipzen A."/>
            <person name="Logrieco A.F."/>
            <person name="MacCabe A."/>
            <person name="Maekelae M.R."/>
            <person name="Malavazi I."/>
            <person name="Melin P."/>
            <person name="Meyer V."/>
            <person name="Mielnichuk N."/>
            <person name="Miskei M."/>
            <person name="Molnar A.P."/>
            <person name="Mule G."/>
            <person name="Ngan C.Y."/>
            <person name="Orejas M."/>
            <person name="Orosz E."/>
            <person name="Ouedraogo J.P."/>
            <person name="Overkamp K.M."/>
            <person name="Park H.-S."/>
            <person name="Perrone G."/>
            <person name="Piumi F."/>
            <person name="Punt P.J."/>
            <person name="Ram A.F."/>
            <person name="Ramon A."/>
            <person name="Rauscher S."/>
            <person name="Record E."/>
            <person name="Riano-Pachon D.M."/>
            <person name="Robert V."/>
            <person name="Roehrig J."/>
            <person name="Ruller R."/>
            <person name="Salamov A."/>
            <person name="Salih N.S."/>
            <person name="Samson R.A."/>
            <person name="Sandor E."/>
            <person name="Sanguinetti M."/>
            <person name="Schuetze T."/>
            <person name="Sepcic K."/>
            <person name="Shelest E."/>
            <person name="Sherlock G."/>
            <person name="Sophianopoulou V."/>
            <person name="Squina F.M."/>
            <person name="Sun H."/>
            <person name="Susca A."/>
            <person name="Todd R.B."/>
            <person name="Tsang A."/>
            <person name="Unkles S.E."/>
            <person name="van de Wiele N."/>
            <person name="van Rossen-Uffink D."/>
            <person name="Oliveira J.V."/>
            <person name="Vesth T.C."/>
            <person name="Visser J."/>
            <person name="Yu J.-H."/>
            <person name="Zhou M."/>
            <person name="Andersen M.R."/>
            <person name="Archer D.B."/>
            <person name="Baker S.E."/>
            <person name="Benoit I."/>
            <person name="Brakhage A.A."/>
            <person name="Braus G.H."/>
            <person name="Fischer R."/>
            <person name="Frisvad J.C."/>
            <person name="Goldman G.H."/>
            <person name="Houbraken J."/>
            <person name="Oakley B."/>
            <person name="Pocsi I."/>
            <person name="Scazzocchio C."/>
            <person name="Seiboth B."/>
            <person name="vanKuyk P.A."/>
            <person name="Wortman J."/>
            <person name="Dyer P.S."/>
            <person name="Grigoriev I.V."/>
        </authorList>
    </citation>
    <scope>NUCLEOTIDE SEQUENCE [LARGE SCALE GENOMIC DNA]</scope>
    <source>
        <strain evidence="6">DTO 134E9</strain>
    </source>
</reference>
<evidence type="ECO:0000256" key="2">
    <source>
        <dbReference type="ARBA" id="ARBA00008954"/>
    </source>
</evidence>
<name>A0A1L9R624_ASPWE</name>
<dbReference type="OrthoDB" id="5419315at2759"/>
<evidence type="ECO:0000313" key="5">
    <source>
        <dbReference type="EMBL" id="OJJ30372.1"/>
    </source>
</evidence>
<keyword evidence="6" id="KW-1185">Reference proteome</keyword>
<dbReference type="CDD" id="cd00610">
    <property type="entry name" value="OAT_like"/>
    <property type="match status" value="1"/>
</dbReference>
<dbReference type="STRING" id="1073089.A0A1L9R624"/>
<dbReference type="Gene3D" id="3.90.1150.10">
    <property type="entry name" value="Aspartate Aminotransferase, domain 1"/>
    <property type="match status" value="1"/>
</dbReference>
<dbReference type="Pfam" id="PF00202">
    <property type="entry name" value="Aminotran_3"/>
    <property type="match status" value="1"/>
</dbReference>
<dbReference type="GO" id="GO:0030170">
    <property type="term" value="F:pyridoxal phosphate binding"/>
    <property type="evidence" value="ECO:0007669"/>
    <property type="project" value="InterPro"/>
</dbReference>
<comment type="similarity">
    <text evidence="2 4">Belongs to the class-III pyridoxal-phosphate-dependent aminotransferase family.</text>
</comment>
<sequence>MRLPVKANVPSVLYSKLSKPPLQVVRSHGNYLQTQDGRQIFDATGGAAVAALGHNHPRVKEAIMSQLDDVSYVYSPFFTTPPAERISSFLTESTGGEMPRVFIVSSGTEAIEASLKMARQYFTELPEPQWNRTRFIARRQSYHGNTLGSLSAGYHKSRRAIYESILCQNVSHVSPCYPYRDQKPGESDETYVKRLADELEQEFQAVGPDTVCAFIAETVSGTTIGCVPPVPGYLKAMKEVCDRHGALLILDEVMSGMGRTGTLHAWEQEGVVPDLQTIAKGLGAGYAPIGALLLGRKVVDVLTDGTGSFVHSQTYQGHPVACAAADAVQKVIVEDDLLQNVVEKGKALGELLQSRLGDHKNVGDIRGRGLFWALEFVMDKSTKAPFPVSEQIAAKVHQAGLQSEHGISLIPGNGVADGKDGDVILLAPAYNITQEEIELIVERLETVVNAVFKEYQ</sequence>
<evidence type="ECO:0000313" key="6">
    <source>
        <dbReference type="Proteomes" id="UP000184383"/>
    </source>
</evidence>
<protein>
    <submittedName>
        <fullName evidence="5">Uncharacterized protein</fullName>
    </submittedName>
</protein>
<dbReference type="GO" id="GO:0008483">
    <property type="term" value="F:transaminase activity"/>
    <property type="evidence" value="ECO:0007669"/>
    <property type="project" value="InterPro"/>
</dbReference>
<dbReference type="RefSeq" id="XP_040684049.1">
    <property type="nucleotide sequence ID" value="XM_040829885.1"/>
</dbReference>
<dbReference type="InterPro" id="IPR015421">
    <property type="entry name" value="PyrdxlP-dep_Trfase_major"/>
</dbReference>